<dbReference type="EMBL" id="DTBD01000008">
    <property type="protein sequence ID" value="HGQ63855.1"/>
    <property type="molecule type" value="Genomic_DNA"/>
</dbReference>
<keyword evidence="1" id="KW-1133">Transmembrane helix</keyword>
<proteinExistence type="predicted"/>
<evidence type="ECO:0000256" key="1">
    <source>
        <dbReference type="SAM" id="Phobius"/>
    </source>
</evidence>
<gene>
    <name evidence="3" type="ORF">ENU08_01240</name>
    <name evidence="2" type="ORF">ENU41_05565</name>
</gene>
<accession>A0A7C4JJ56</accession>
<keyword evidence="1" id="KW-0472">Membrane</keyword>
<keyword evidence="1" id="KW-0812">Transmembrane</keyword>
<protein>
    <submittedName>
        <fullName evidence="3">Uncharacterized protein</fullName>
    </submittedName>
</protein>
<sequence>MGVPVFLFLAFTSGYFASYEPFPEMLKWFARILPPFHTLFTARNCILYLEINAVSLVYQVVSAAILLTISILIYPLVKRV</sequence>
<evidence type="ECO:0000313" key="3">
    <source>
        <dbReference type="EMBL" id="HGQ63855.1"/>
    </source>
</evidence>
<organism evidence="3">
    <name type="scientific">Ignisphaera aggregans</name>
    <dbReference type="NCBI Taxonomy" id="334771"/>
    <lineage>
        <taxon>Archaea</taxon>
        <taxon>Thermoproteota</taxon>
        <taxon>Thermoprotei</taxon>
        <taxon>Desulfurococcales</taxon>
        <taxon>Desulfurococcaceae</taxon>
        <taxon>Ignisphaera</taxon>
    </lineage>
</organism>
<evidence type="ECO:0000313" key="2">
    <source>
        <dbReference type="EMBL" id="HGQ36130.1"/>
    </source>
</evidence>
<reference evidence="3" key="1">
    <citation type="journal article" date="2020" name="mSystems">
        <title>Genome- and Community-Level Interaction Insights into Carbon Utilization and Element Cycling Functions of Hydrothermarchaeota in Hydrothermal Sediment.</title>
        <authorList>
            <person name="Zhou Z."/>
            <person name="Liu Y."/>
            <person name="Xu W."/>
            <person name="Pan J."/>
            <person name="Luo Z.H."/>
            <person name="Li M."/>
        </authorList>
    </citation>
    <scope>NUCLEOTIDE SEQUENCE [LARGE SCALE GENOMIC DNA]</scope>
    <source>
        <strain evidence="3">SpSt-637</strain>
        <strain evidence="2">SpSt-667</strain>
    </source>
</reference>
<name>A0A7C4JJ56_9CREN</name>
<dbReference type="EMBL" id="DTCK01000036">
    <property type="protein sequence ID" value="HGQ36130.1"/>
    <property type="molecule type" value="Genomic_DNA"/>
</dbReference>
<dbReference type="AlphaFoldDB" id="A0A7C4JJ56"/>
<comment type="caution">
    <text evidence="3">The sequence shown here is derived from an EMBL/GenBank/DDBJ whole genome shotgun (WGS) entry which is preliminary data.</text>
</comment>
<feature type="transmembrane region" description="Helical" evidence="1">
    <location>
        <begin position="56"/>
        <end position="77"/>
    </location>
</feature>